<keyword evidence="8 9" id="KW-0472">Membrane</keyword>
<keyword evidence="3 9" id="KW-0812">Transmembrane</keyword>
<reference evidence="12 13" key="1">
    <citation type="submission" date="2017-12" db="EMBL/GenBank/DDBJ databases">
        <title>Genome Sequence of a Multidrug-Resistant Candida haemulonii Isolate from a Patient with Chronic Leg Ulcers in Israel.</title>
        <authorList>
            <person name="Chow N.A."/>
            <person name="Gade L."/>
            <person name="Batra D."/>
            <person name="Rowe L.A."/>
            <person name="Ben-Ami R."/>
            <person name="Loparev V.N."/>
            <person name="Litvintseva A.P."/>
        </authorList>
    </citation>
    <scope>NUCLEOTIDE SEQUENCE [LARGE SCALE GENOMIC DNA]</scope>
    <source>
        <strain evidence="12 13">B11899</strain>
    </source>
</reference>
<evidence type="ECO:0000313" key="13">
    <source>
        <dbReference type="Proteomes" id="UP000244309"/>
    </source>
</evidence>
<dbReference type="OrthoDB" id="6500128at2759"/>
<feature type="domain" description="ABC transmembrane type-1" evidence="11">
    <location>
        <begin position="296"/>
        <end position="510"/>
    </location>
</feature>
<protein>
    <submittedName>
        <fullName evidence="12">Uncharacterized protein</fullName>
    </submittedName>
</protein>
<keyword evidence="7 9" id="KW-1133">Transmembrane helix</keyword>
<keyword evidence="5" id="KW-0547">Nucleotide-binding</keyword>
<feature type="transmembrane region" description="Helical" evidence="9">
    <location>
        <begin position="975"/>
        <end position="995"/>
    </location>
</feature>
<dbReference type="PROSITE" id="PS50929">
    <property type="entry name" value="ABC_TM1F"/>
    <property type="match status" value="2"/>
</dbReference>
<dbReference type="FunFam" id="3.40.50.300:FF:000838">
    <property type="entry name" value="ABC multidrug transporter (Eurofung)"/>
    <property type="match status" value="1"/>
</dbReference>
<dbReference type="CDD" id="cd03250">
    <property type="entry name" value="ABCC_MRP_domain1"/>
    <property type="match status" value="1"/>
</dbReference>
<dbReference type="SUPFAM" id="SSF90123">
    <property type="entry name" value="ABC transporter transmembrane region"/>
    <property type="match status" value="2"/>
</dbReference>
<feature type="transmembrane region" description="Helical" evidence="9">
    <location>
        <begin position="871"/>
        <end position="901"/>
    </location>
</feature>
<dbReference type="PANTHER" id="PTHR24223">
    <property type="entry name" value="ATP-BINDING CASSETTE SUB-FAMILY C"/>
    <property type="match status" value="1"/>
</dbReference>
<dbReference type="InterPro" id="IPR050173">
    <property type="entry name" value="ABC_transporter_C-like"/>
</dbReference>
<dbReference type="GeneID" id="37009871"/>
<evidence type="ECO:0000256" key="7">
    <source>
        <dbReference type="ARBA" id="ARBA00022989"/>
    </source>
</evidence>
<evidence type="ECO:0000256" key="4">
    <source>
        <dbReference type="ARBA" id="ARBA00022737"/>
    </source>
</evidence>
<dbReference type="FunFam" id="1.20.1560.10:FF:000013">
    <property type="entry name" value="ABC transporter C family member 2"/>
    <property type="match status" value="1"/>
</dbReference>
<feature type="domain" description="ABC transporter" evidence="10">
    <location>
        <begin position="1153"/>
        <end position="1387"/>
    </location>
</feature>
<accession>A0A2V1AUN9</accession>
<dbReference type="VEuPathDB" id="FungiDB:CXQ85_004541"/>
<dbReference type="Proteomes" id="UP000244309">
    <property type="component" value="Unassembled WGS sequence"/>
</dbReference>
<comment type="subcellular location">
    <subcellularLocation>
        <location evidence="1">Vacuole membrane</location>
        <topology evidence="1">Multi-pass membrane protein</topology>
    </subcellularLocation>
</comment>
<dbReference type="CDD" id="cd18579">
    <property type="entry name" value="ABC_6TM_ABCC_D1"/>
    <property type="match status" value="1"/>
</dbReference>
<evidence type="ECO:0000256" key="6">
    <source>
        <dbReference type="ARBA" id="ARBA00022840"/>
    </source>
</evidence>
<feature type="transmembrane region" description="Helical" evidence="9">
    <location>
        <begin position="451"/>
        <end position="473"/>
    </location>
</feature>
<feature type="domain" description="ABC transmembrane type-1" evidence="11">
    <location>
        <begin position="837"/>
        <end position="1117"/>
    </location>
</feature>
<evidence type="ECO:0000256" key="1">
    <source>
        <dbReference type="ARBA" id="ARBA00004128"/>
    </source>
</evidence>
<gene>
    <name evidence="12" type="ORF">CXQ85_004541</name>
</gene>
<feature type="transmembrane region" description="Helical" evidence="9">
    <location>
        <begin position="1058"/>
        <end position="1079"/>
    </location>
</feature>
<evidence type="ECO:0000256" key="9">
    <source>
        <dbReference type="SAM" id="Phobius"/>
    </source>
</evidence>
<comment type="caution">
    <text evidence="12">The sequence shown here is derived from an EMBL/GenBank/DDBJ whole genome shotgun (WGS) entry which is preliminary data.</text>
</comment>
<evidence type="ECO:0000256" key="8">
    <source>
        <dbReference type="ARBA" id="ARBA00023136"/>
    </source>
</evidence>
<keyword evidence="2" id="KW-0813">Transport</keyword>
<dbReference type="SMART" id="SM00382">
    <property type="entry name" value="AAA"/>
    <property type="match status" value="2"/>
</dbReference>
<feature type="domain" description="ABC transporter" evidence="10">
    <location>
        <begin position="542"/>
        <end position="768"/>
    </location>
</feature>
<dbReference type="GO" id="GO:0005524">
    <property type="term" value="F:ATP binding"/>
    <property type="evidence" value="ECO:0007669"/>
    <property type="project" value="UniProtKB-KW"/>
</dbReference>
<organism evidence="12 13">
    <name type="scientific">Candidozyma haemuli</name>
    <dbReference type="NCBI Taxonomy" id="45357"/>
    <lineage>
        <taxon>Eukaryota</taxon>
        <taxon>Fungi</taxon>
        <taxon>Dikarya</taxon>
        <taxon>Ascomycota</taxon>
        <taxon>Saccharomycotina</taxon>
        <taxon>Pichiomycetes</taxon>
        <taxon>Metschnikowiaceae</taxon>
        <taxon>Candidozyma</taxon>
    </lineage>
</organism>
<dbReference type="InterPro" id="IPR011527">
    <property type="entry name" value="ABC1_TM_dom"/>
</dbReference>
<dbReference type="RefSeq" id="XP_025341963.1">
    <property type="nucleotide sequence ID" value="XM_025488155.1"/>
</dbReference>
<dbReference type="InterPro" id="IPR036640">
    <property type="entry name" value="ABC1_TM_sf"/>
</dbReference>
<evidence type="ECO:0000259" key="10">
    <source>
        <dbReference type="PROSITE" id="PS50893"/>
    </source>
</evidence>
<dbReference type="GO" id="GO:0016887">
    <property type="term" value="F:ATP hydrolysis activity"/>
    <property type="evidence" value="ECO:0007669"/>
    <property type="project" value="InterPro"/>
</dbReference>
<dbReference type="Pfam" id="PF00005">
    <property type="entry name" value="ABC_tran"/>
    <property type="match status" value="2"/>
</dbReference>
<feature type="transmembrane region" description="Helical" evidence="9">
    <location>
        <begin position="825"/>
        <end position="851"/>
    </location>
</feature>
<feature type="transmembrane region" description="Helical" evidence="9">
    <location>
        <begin position="370"/>
        <end position="390"/>
    </location>
</feature>
<dbReference type="CDD" id="cd18580">
    <property type="entry name" value="ABC_6TM_ABCC_D2"/>
    <property type="match status" value="1"/>
</dbReference>
<dbReference type="GO" id="GO:0140359">
    <property type="term" value="F:ABC-type transporter activity"/>
    <property type="evidence" value="ECO:0007669"/>
    <property type="project" value="InterPro"/>
</dbReference>
<dbReference type="InterPro" id="IPR017871">
    <property type="entry name" value="ABC_transporter-like_CS"/>
</dbReference>
<evidence type="ECO:0000256" key="5">
    <source>
        <dbReference type="ARBA" id="ARBA00022741"/>
    </source>
</evidence>
<sequence>MSAEFTSLGNERLFWHLLRLAVAFAGLTGIFKDKNPFGFESSKIRGPQGIQKSILVALGVVFYGYRAVAETRVELIPQLAAVALVAVPLGKYTSPIAKFLLSTAWVVESLIGNVERRPLDAKVNFIAQSVLVVLISISRDPPVSQETSRRGLKSFFDRATLSVLSKALKSAYKHGTFQREDLPEEEYTFDSEAAALIFEKNLKGPVDRNLLLKALWVSFYPSLIKSYAFQVTRYLLELSRPYLLKKLIYFIDQRYQSQEPSLKYGIGIAFAIYIDTLIATEVAFFEAFEITDLHSRVCAALESIIYKKSQRLSRQSRETYSTGKIIQLISGDADKIAVAARRAGELVTSPAQLLLCLFSLWSLVGSASLGNFVILGLFIPLNAYVLKIITRRMKIYRESRDRSGEAIADLYSSMKLLKLYTWENVLMKKVIDLKENEEIPANRSRLSYNRLANFFWSLQPFLVSFTTLTVYTWFSKKQLTAEIIFPTLALLKILAVPVTKIPQLSSVVSGANISLEKVASFLATSELEGRVTSNDSDNAVEVKGSFVWSKSEEAKSTALSNINFSVKKGEFVTLVGRVGSGKSALLGAILGELETQSTADSVVVNGSVAYVSQTPWILNGTLRDNILFGNEFQEDTYNTILEASQLKSDIDKFPEKDYTLVGEKGVSLSGGQKARVSLARALYSGADIYIIDDVLSAVDNHVGKKLIQEVFVAGGVLSGKTIIFATNNVQVLSHSSSISYLEDGQIVEQASYKEGKANQGSKLQELLATDEPEVEGKVIPTLKPISKVPTAVFDYNPLERHFSTYKGKITEQTSKGRVSKSVYIGYLKACSVVPVSLVVILSVVTSGLRIGTDLWLKKWAEDDSQEQDKTWHYITGYALLGFSFELILGLRSWLLLVVVGFDAAKNIFVNMTKGLVGTSIRFFDKTPRGRILSKYSTDIARIETVLPKSIFTLLTNLSAATLSIAALVYASPAVVPVLLILSLILWHYQSIYLVANREYRRLSGVTGSPLISLLQESLEGAETIRAYGQTERFTKIIYADNDFEIRVATFGFFVARWLLIRLQFLTSTIALFTSLYFVFSSGPGLVSGGTAGFALSYAVGIIDSLRGITGAFGSLDGELVPVERCLEYVNLEPEEEAINGVEPSKDWLSNGEVTFNNYSATYDSVSEPVLQNISLSFKPGEKIGVVGRTGAGKSSLILALFRMLKIIEGDIAIDKIDIGTRRLLDLRRSLSIIPQDSYLFSGTVRENLDPLKEYSDERIWEVLEDSNLKETVEGLEDGLSSKVSEGGSNFSGGQKQLLCLARALLKDSKVLILDEATASVDSKTDQLVQEVIKKKASNKTVITIAHRTDTVLDSDKILALEDGKVVEFDAPGILLKDPSSLFYRLIEAKT</sequence>
<keyword evidence="4" id="KW-0677">Repeat</keyword>
<dbReference type="EMBL" id="PKFO01000004">
    <property type="protein sequence ID" value="PVH21023.1"/>
    <property type="molecule type" value="Genomic_DNA"/>
</dbReference>
<evidence type="ECO:0000313" key="12">
    <source>
        <dbReference type="EMBL" id="PVH21023.1"/>
    </source>
</evidence>
<dbReference type="PANTHER" id="PTHR24223:SF443">
    <property type="entry name" value="MULTIDRUG-RESISTANCE LIKE PROTEIN 1, ISOFORM I"/>
    <property type="match status" value="1"/>
</dbReference>
<dbReference type="InterPro" id="IPR027417">
    <property type="entry name" value="P-loop_NTPase"/>
</dbReference>
<evidence type="ECO:0000256" key="3">
    <source>
        <dbReference type="ARBA" id="ARBA00022692"/>
    </source>
</evidence>
<dbReference type="PROSITE" id="PS00211">
    <property type="entry name" value="ABC_TRANSPORTER_1"/>
    <property type="match status" value="2"/>
</dbReference>
<dbReference type="Gene3D" id="3.40.50.300">
    <property type="entry name" value="P-loop containing nucleotide triphosphate hydrolases"/>
    <property type="match status" value="2"/>
</dbReference>
<dbReference type="Gene3D" id="1.20.1560.10">
    <property type="entry name" value="ABC transporter type 1, transmembrane domain"/>
    <property type="match status" value="2"/>
</dbReference>
<dbReference type="Pfam" id="PF00664">
    <property type="entry name" value="ABC_membrane"/>
    <property type="match status" value="2"/>
</dbReference>
<evidence type="ECO:0000256" key="2">
    <source>
        <dbReference type="ARBA" id="ARBA00022448"/>
    </source>
</evidence>
<dbReference type="InterPro" id="IPR044726">
    <property type="entry name" value="ABCC_6TM_D2"/>
</dbReference>
<name>A0A2V1AUN9_9ASCO</name>
<keyword evidence="6" id="KW-0067">ATP-binding</keyword>
<dbReference type="InterPro" id="IPR044746">
    <property type="entry name" value="ABCC_6TM_D1"/>
</dbReference>
<evidence type="ECO:0000259" key="11">
    <source>
        <dbReference type="PROSITE" id="PS50929"/>
    </source>
</evidence>
<dbReference type="PROSITE" id="PS50893">
    <property type="entry name" value="ABC_TRANSPORTER_2"/>
    <property type="match status" value="2"/>
</dbReference>
<dbReference type="STRING" id="45357.A0A2V1AUN9"/>
<dbReference type="SUPFAM" id="SSF52540">
    <property type="entry name" value="P-loop containing nucleoside triphosphate hydrolases"/>
    <property type="match status" value="2"/>
</dbReference>
<dbReference type="CDD" id="cd03244">
    <property type="entry name" value="ABCC_MRP_domain2"/>
    <property type="match status" value="1"/>
</dbReference>
<dbReference type="GO" id="GO:0000329">
    <property type="term" value="C:fungal-type vacuole membrane"/>
    <property type="evidence" value="ECO:0007669"/>
    <property type="project" value="UniProtKB-ARBA"/>
</dbReference>
<dbReference type="InterPro" id="IPR003439">
    <property type="entry name" value="ABC_transporter-like_ATP-bd"/>
</dbReference>
<keyword evidence="13" id="KW-1185">Reference proteome</keyword>
<proteinExistence type="predicted"/>
<dbReference type="FunFam" id="3.40.50.300:FF:000997">
    <property type="entry name" value="Multidrug resistance-associated protein 1"/>
    <property type="match status" value="1"/>
</dbReference>
<dbReference type="InterPro" id="IPR003593">
    <property type="entry name" value="AAA+_ATPase"/>
</dbReference>